<sequence length="342" mass="38626">MKLISIDLFSGVGGLTEGLHQAKFSTKIAFELDKLAAAAYTLNHKKTEVINDDIRNISIDQIKRKLKGKTIHLLAGCPPCQGFSSIRRLNKPQPVEDERNTLINEYVRFVEGLRPYTFMMENVPGLALHSSFHEAKHFLESVLGYWVDFQVINVKDYGVPQSRKRLVLVGSRLGKIQVAPPTNERATVKSTIGDMELPEDSDDALHRIYPTHTQKISDLISSIPKNGGSRKDLGFDKQLRCHQKENIGFNDVYGRLRWDDYSTTITGGCLNPSKGRFLHPEQDRCISAREAALLQSFPKNYQFPTNAPVEKIALMIGNALPPTFSKIQAINIRKHIKQYLDR</sequence>
<gene>
    <name evidence="9" type="ORF">J2W84_004576</name>
</gene>
<dbReference type="PANTHER" id="PTHR10629">
    <property type="entry name" value="CYTOSINE-SPECIFIC METHYLTRANSFERASE"/>
    <property type="match status" value="1"/>
</dbReference>
<keyword evidence="10" id="KW-1185">Reference proteome</keyword>
<dbReference type="PROSITE" id="PS51679">
    <property type="entry name" value="SAM_MT_C5"/>
    <property type="match status" value="1"/>
</dbReference>
<dbReference type="RefSeq" id="WP_309987982.1">
    <property type="nucleotide sequence ID" value="NZ_JAVDTI010000005.1"/>
</dbReference>
<dbReference type="Pfam" id="PF00145">
    <property type="entry name" value="DNA_methylase"/>
    <property type="match status" value="1"/>
</dbReference>
<evidence type="ECO:0000256" key="1">
    <source>
        <dbReference type="ARBA" id="ARBA00011975"/>
    </source>
</evidence>
<feature type="active site" evidence="7">
    <location>
        <position position="80"/>
    </location>
</feature>
<evidence type="ECO:0000313" key="9">
    <source>
        <dbReference type="EMBL" id="MDR6807522.1"/>
    </source>
</evidence>
<keyword evidence="2 7" id="KW-0489">Methyltransferase</keyword>
<reference evidence="9 10" key="1">
    <citation type="submission" date="2023-07" db="EMBL/GenBank/DDBJ databases">
        <title>Sorghum-associated microbial communities from plants grown in Nebraska, USA.</title>
        <authorList>
            <person name="Schachtman D."/>
        </authorList>
    </citation>
    <scope>NUCLEOTIDE SEQUENCE [LARGE SCALE GENOMIC DNA]</scope>
    <source>
        <strain evidence="9 10">BE57</strain>
    </source>
</reference>
<dbReference type="NCBIfam" id="TIGR00675">
    <property type="entry name" value="dcm"/>
    <property type="match status" value="1"/>
</dbReference>
<dbReference type="PRINTS" id="PR00105">
    <property type="entry name" value="C5METTRFRASE"/>
</dbReference>
<protein>
    <recommendedName>
        <fullName evidence="1">DNA (cytosine-5-)-methyltransferase</fullName>
        <ecNumber evidence="1">2.1.1.37</ecNumber>
    </recommendedName>
</protein>
<keyword evidence="5" id="KW-0680">Restriction system</keyword>
<evidence type="ECO:0000256" key="6">
    <source>
        <dbReference type="ARBA" id="ARBA00047422"/>
    </source>
</evidence>
<evidence type="ECO:0000256" key="8">
    <source>
        <dbReference type="RuleBase" id="RU000416"/>
    </source>
</evidence>
<dbReference type="EMBL" id="JAVDTI010000005">
    <property type="protein sequence ID" value="MDR6807522.1"/>
    <property type="molecule type" value="Genomic_DNA"/>
</dbReference>
<evidence type="ECO:0000256" key="5">
    <source>
        <dbReference type="ARBA" id="ARBA00022747"/>
    </source>
</evidence>
<dbReference type="GO" id="GO:0003886">
    <property type="term" value="F:DNA (cytosine-5-)-methyltransferase activity"/>
    <property type="evidence" value="ECO:0007669"/>
    <property type="project" value="UniProtKB-EC"/>
</dbReference>
<dbReference type="SUPFAM" id="SSF53335">
    <property type="entry name" value="S-adenosyl-L-methionine-dependent methyltransferases"/>
    <property type="match status" value="1"/>
</dbReference>
<dbReference type="InterPro" id="IPR001525">
    <property type="entry name" value="C5_MeTfrase"/>
</dbReference>
<keyword evidence="4 7" id="KW-0949">S-adenosyl-L-methionine</keyword>
<organism evidence="9 10">
    <name type="scientific">Dyadobacter fermentans</name>
    <dbReference type="NCBI Taxonomy" id="94254"/>
    <lineage>
        <taxon>Bacteria</taxon>
        <taxon>Pseudomonadati</taxon>
        <taxon>Bacteroidota</taxon>
        <taxon>Cytophagia</taxon>
        <taxon>Cytophagales</taxon>
        <taxon>Spirosomataceae</taxon>
        <taxon>Dyadobacter</taxon>
    </lineage>
</organism>
<proteinExistence type="inferred from homology"/>
<dbReference type="EC" id="2.1.1.37" evidence="1"/>
<accession>A0ABU1R292</accession>
<evidence type="ECO:0000256" key="3">
    <source>
        <dbReference type="ARBA" id="ARBA00022679"/>
    </source>
</evidence>
<evidence type="ECO:0000256" key="4">
    <source>
        <dbReference type="ARBA" id="ARBA00022691"/>
    </source>
</evidence>
<name>A0ABU1R292_9BACT</name>
<dbReference type="Proteomes" id="UP001264980">
    <property type="component" value="Unassembled WGS sequence"/>
</dbReference>
<comment type="catalytic activity">
    <reaction evidence="6">
        <text>a 2'-deoxycytidine in DNA + S-adenosyl-L-methionine = a 5-methyl-2'-deoxycytidine in DNA + S-adenosyl-L-homocysteine + H(+)</text>
        <dbReference type="Rhea" id="RHEA:13681"/>
        <dbReference type="Rhea" id="RHEA-COMP:11369"/>
        <dbReference type="Rhea" id="RHEA-COMP:11370"/>
        <dbReference type="ChEBI" id="CHEBI:15378"/>
        <dbReference type="ChEBI" id="CHEBI:57856"/>
        <dbReference type="ChEBI" id="CHEBI:59789"/>
        <dbReference type="ChEBI" id="CHEBI:85452"/>
        <dbReference type="ChEBI" id="CHEBI:85454"/>
        <dbReference type="EC" id="2.1.1.37"/>
    </reaction>
</comment>
<dbReference type="InterPro" id="IPR050390">
    <property type="entry name" value="C5-Methyltransferase"/>
</dbReference>
<dbReference type="Gene3D" id="3.40.50.150">
    <property type="entry name" value="Vaccinia Virus protein VP39"/>
    <property type="match status" value="1"/>
</dbReference>
<evidence type="ECO:0000256" key="7">
    <source>
        <dbReference type="PROSITE-ProRule" id="PRU01016"/>
    </source>
</evidence>
<dbReference type="Gene3D" id="3.90.120.10">
    <property type="entry name" value="DNA Methylase, subunit A, domain 2"/>
    <property type="match status" value="1"/>
</dbReference>
<evidence type="ECO:0000313" key="10">
    <source>
        <dbReference type="Proteomes" id="UP001264980"/>
    </source>
</evidence>
<dbReference type="GO" id="GO:0032259">
    <property type="term" value="P:methylation"/>
    <property type="evidence" value="ECO:0007669"/>
    <property type="project" value="UniProtKB-KW"/>
</dbReference>
<dbReference type="InterPro" id="IPR029063">
    <property type="entry name" value="SAM-dependent_MTases_sf"/>
</dbReference>
<comment type="caution">
    <text evidence="9">The sequence shown here is derived from an EMBL/GenBank/DDBJ whole genome shotgun (WGS) entry which is preliminary data.</text>
</comment>
<dbReference type="PANTHER" id="PTHR10629:SF52">
    <property type="entry name" value="DNA (CYTOSINE-5)-METHYLTRANSFERASE 1"/>
    <property type="match status" value="1"/>
</dbReference>
<comment type="similarity">
    <text evidence="7 8">Belongs to the class I-like SAM-binding methyltransferase superfamily. C5-methyltransferase family.</text>
</comment>
<evidence type="ECO:0000256" key="2">
    <source>
        <dbReference type="ARBA" id="ARBA00022603"/>
    </source>
</evidence>
<keyword evidence="3 7" id="KW-0808">Transferase</keyword>